<gene>
    <name evidence="4" type="ORF">EGT74_15025</name>
</gene>
<dbReference type="SUPFAM" id="SSF52172">
    <property type="entry name" value="CheY-like"/>
    <property type="match status" value="1"/>
</dbReference>
<evidence type="ECO:0000313" key="4">
    <source>
        <dbReference type="EMBL" id="RPE08362.1"/>
    </source>
</evidence>
<evidence type="ECO:0000259" key="3">
    <source>
        <dbReference type="PROSITE" id="PS50110"/>
    </source>
</evidence>
<keyword evidence="1 2" id="KW-0597">Phosphoprotein</keyword>
<dbReference type="EMBL" id="RPDH01000002">
    <property type="protein sequence ID" value="RPE08362.1"/>
    <property type="molecule type" value="Genomic_DNA"/>
</dbReference>
<feature type="modified residue" description="4-aspartylphosphate" evidence="2">
    <location>
        <position position="53"/>
    </location>
</feature>
<dbReference type="Gene3D" id="3.40.50.2300">
    <property type="match status" value="1"/>
</dbReference>
<dbReference type="InterPro" id="IPR001789">
    <property type="entry name" value="Sig_transdc_resp-reg_receiver"/>
</dbReference>
<dbReference type="GO" id="GO:0000160">
    <property type="term" value="P:phosphorelay signal transduction system"/>
    <property type="evidence" value="ECO:0007669"/>
    <property type="project" value="InterPro"/>
</dbReference>
<name>A0A3N4PI50_9BACT</name>
<organism evidence="4 5">
    <name type="scientific">Chitinophaga lutea</name>
    <dbReference type="NCBI Taxonomy" id="2488634"/>
    <lineage>
        <taxon>Bacteria</taxon>
        <taxon>Pseudomonadati</taxon>
        <taxon>Bacteroidota</taxon>
        <taxon>Chitinophagia</taxon>
        <taxon>Chitinophagales</taxon>
        <taxon>Chitinophagaceae</taxon>
        <taxon>Chitinophaga</taxon>
    </lineage>
</organism>
<sequence>MKKKILLIDDSLPIRFLLEAMLDKKYSTISAQDGLGAIMWLMKGNTPDAIITDLAMPNVNGWELLDYLSDSELYKDIPVVVLSGSIGSDTAAITARYSNVVEVMEKPFDPVQLLGKVETVFNRKKEYATP</sequence>
<dbReference type="Proteomes" id="UP000278351">
    <property type="component" value="Unassembled WGS sequence"/>
</dbReference>
<feature type="domain" description="Response regulatory" evidence="3">
    <location>
        <begin position="4"/>
        <end position="121"/>
    </location>
</feature>
<reference evidence="4 5" key="1">
    <citation type="submission" date="2018-11" db="EMBL/GenBank/DDBJ databases">
        <title>Chitinophaga lutea sp.nov., isolate from arsenic contaminated soil.</title>
        <authorList>
            <person name="Zong Y."/>
        </authorList>
    </citation>
    <scope>NUCLEOTIDE SEQUENCE [LARGE SCALE GENOMIC DNA]</scope>
    <source>
        <strain evidence="4 5">ZY74</strain>
    </source>
</reference>
<dbReference type="CDD" id="cd00156">
    <property type="entry name" value="REC"/>
    <property type="match status" value="1"/>
</dbReference>
<proteinExistence type="predicted"/>
<dbReference type="AlphaFoldDB" id="A0A3N4PI50"/>
<dbReference type="Pfam" id="PF00072">
    <property type="entry name" value="Response_reg"/>
    <property type="match status" value="1"/>
</dbReference>
<accession>A0A3N4PI50</accession>
<comment type="caution">
    <text evidence="4">The sequence shown here is derived from an EMBL/GenBank/DDBJ whole genome shotgun (WGS) entry which is preliminary data.</text>
</comment>
<evidence type="ECO:0000313" key="5">
    <source>
        <dbReference type="Proteomes" id="UP000278351"/>
    </source>
</evidence>
<dbReference type="PANTHER" id="PTHR44591:SF3">
    <property type="entry name" value="RESPONSE REGULATORY DOMAIN-CONTAINING PROTEIN"/>
    <property type="match status" value="1"/>
</dbReference>
<dbReference type="RefSeq" id="WP_123847365.1">
    <property type="nucleotide sequence ID" value="NZ_RPDH01000002.1"/>
</dbReference>
<evidence type="ECO:0000256" key="2">
    <source>
        <dbReference type="PROSITE-ProRule" id="PRU00169"/>
    </source>
</evidence>
<dbReference type="PROSITE" id="PS50110">
    <property type="entry name" value="RESPONSE_REGULATORY"/>
    <property type="match status" value="1"/>
</dbReference>
<dbReference type="OrthoDB" id="9789181at2"/>
<protein>
    <submittedName>
        <fullName evidence="4">Response regulator</fullName>
    </submittedName>
</protein>
<dbReference type="PANTHER" id="PTHR44591">
    <property type="entry name" value="STRESS RESPONSE REGULATOR PROTEIN 1"/>
    <property type="match status" value="1"/>
</dbReference>
<dbReference type="InterPro" id="IPR011006">
    <property type="entry name" value="CheY-like_superfamily"/>
</dbReference>
<evidence type="ECO:0000256" key="1">
    <source>
        <dbReference type="ARBA" id="ARBA00022553"/>
    </source>
</evidence>
<keyword evidence="5" id="KW-1185">Reference proteome</keyword>
<dbReference type="InterPro" id="IPR050595">
    <property type="entry name" value="Bact_response_regulator"/>
</dbReference>
<dbReference type="SMART" id="SM00448">
    <property type="entry name" value="REC"/>
    <property type="match status" value="1"/>
</dbReference>